<comment type="caution">
    <text evidence="2">The sequence shown here is derived from an EMBL/GenBank/DDBJ whole genome shotgun (WGS) entry which is preliminary data.</text>
</comment>
<accession>A0A699JI40</accession>
<reference evidence="2" key="1">
    <citation type="journal article" date="2019" name="Sci. Rep.">
        <title>Draft genome of Tanacetum cinerariifolium, the natural source of mosquito coil.</title>
        <authorList>
            <person name="Yamashiro T."/>
            <person name="Shiraishi A."/>
            <person name="Satake H."/>
            <person name="Nakayama K."/>
        </authorList>
    </citation>
    <scope>NUCLEOTIDE SEQUENCE</scope>
</reference>
<proteinExistence type="predicted"/>
<feature type="region of interest" description="Disordered" evidence="1">
    <location>
        <begin position="292"/>
        <end position="322"/>
    </location>
</feature>
<gene>
    <name evidence="2" type="ORF">Tci_609918</name>
</gene>
<feature type="compositionally biased region" description="Polar residues" evidence="1">
    <location>
        <begin position="292"/>
        <end position="301"/>
    </location>
</feature>
<feature type="compositionally biased region" description="Basic and acidic residues" evidence="1">
    <location>
        <begin position="302"/>
        <end position="311"/>
    </location>
</feature>
<sequence length="322" mass="36998">MLKIEDYDFWSMRMKQYLTHTDYAFWEVIINGDSPVPEPPAVAIKIRFKGNKESKKMHKTILKQQYENFVASRSEGLDKTYDRFQKLISQLEFNGEVISQKRCKHEFSEELTSAWNNIALIMRNKPDIETLSMDELYNNLKVYEAEINGKSSSGFNSYNVAFMSSENTSSINETVNVAHDIPATGSKNNLLHQAKLIIQMRENDKTGLSYDNQLSENEMPKCEIFETASDRSVSEIDEDNNQAIDRYKVGIWYHAVSPPYTGNYMPPRADLSFARLDDSVFKFKISETRTSVNENESIASKSSEETREKPKTVRSSAPIIED</sequence>
<dbReference type="Pfam" id="PF14223">
    <property type="entry name" value="Retrotran_gag_2"/>
    <property type="match status" value="1"/>
</dbReference>
<evidence type="ECO:0000256" key="1">
    <source>
        <dbReference type="SAM" id="MobiDB-lite"/>
    </source>
</evidence>
<dbReference type="EMBL" id="BKCJ010413988">
    <property type="protein sequence ID" value="GFA37946.1"/>
    <property type="molecule type" value="Genomic_DNA"/>
</dbReference>
<evidence type="ECO:0000313" key="2">
    <source>
        <dbReference type="EMBL" id="GFA37946.1"/>
    </source>
</evidence>
<name>A0A699JI40_TANCI</name>
<protein>
    <submittedName>
        <fullName evidence="2">Uncharacterized protein</fullName>
    </submittedName>
</protein>
<organism evidence="2">
    <name type="scientific">Tanacetum cinerariifolium</name>
    <name type="common">Dalmatian daisy</name>
    <name type="synonym">Chrysanthemum cinerariifolium</name>
    <dbReference type="NCBI Taxonomy" id="118510"/>
    <lineage>
        <taxon>Eukaryota</taxon>
        <taxon>Viridiplantae</taxon>
        <taxon>Streptophyta</taxon>
        <taxon>Embryophyta</taxon>
        <taxon>Tracheophyta</taxon>
        <taxon>Spermatophyta</taxon>
        <taxon>Magnoliopsida</taxon>
        <taxon>eudicotyledons</taxon>
        <taxon>Gunneridae</taxon>
        <taxon>Pentapetalae</taxon>
        <taxon>asterids</taxon>
        <taxon>campanulids</taxon>
        <taxon>Asterales</taxon>
        <taxon>Asteraceae</taxon>
        <taxon>Asteroideae</taxon>
        <taxon>Anthemideae</taxon>
        <taxon>Anthemidinae</taxon>
        <taxon>Tanacetum</taxon>
    </lineage>
</organism>
<dbReference type="AlphaFoldDB" id="A0A699JI40"/>